<accession>A0ABT1PNM4</accession>
<sequence length="320" mass="33770">MGTRLMSRGRRAAAGAAIVGAVLLSAGCSNSSASTSSNGSAGGSGKKIVAVGAENEYADVINQIGGQYVSVTGIMSNPNTDPHTFEADPKVAHTVSTAQLIVQNGIGYDDFMSKIEQASGSSSRQVINVQKLLGLPDSTPNPHLWYKPTTMPAVAKAIADDLATIDPSHKAYYQANVTKFDDSLQSWNQAITQLKSAYPGAPVATTEPVADYLLDAAGIKNLTPWAFQTDVMNGTDPSPQDVATEKSLFTQHKVKAFVYNQQVTDTLTQSLLTLAKQNNIPVVGVYETMPTPGYTYQSWMNAEVSALNGALGHGQSAPTL</sequence>
<evidence type="ECO:0000313" key="6">
    <source>
        <dbReference type="EMBL" id="MCQ4079275.1"/>
    </source>
</evidence>
<comment type="caution">
    <text evidence="6">The sequence shown here is derived from an EMBL/GenBank/DDBJ whole genome shotgun (WGS) entry which is preliminary data.</text>
</comment>
<comment type="subcellular location">
    <subcellularLocation>
        <location evidence="1">Cell envelope</location>
    </subcellularLocation>
</comment>
<dbReference type="Proteomes" id="UP001057702">
    <property type="component" value="Unassembled WGS sequence"/>
</dbReference>
<name>A0ABT1PNM4_9ACTN</name>
<keyword evidence="3" id="KW-0479">Metal-binding</keyword>
<feature type="signal peptide" evidence="5">
    <location>
        <begin position="1"/>
        <end position="33"/>
    </location>
</feature>
<dbReference type="EMBL" id="JANFNG010000001">
    <property type="protein sequence ID" value="MCQ4079275.1"/>
    <property type="molecule type" value="Genomic_DNA"/>
</dbReference>
<dbReference type="PANTHER" id="PTHR42953:SF1">
    <property type="entry name" value="METAL-BINDING PROTEIN HI_0362-RELATED"/>
    <property type="match status" value="1"/>
</dbReference>
<reference evidence="6" key="1">
    <citation type="submission" date="2022-06" db="EMBL/GenBank/DDBJ databases">
        <title>Draft genome sequence of Streptomyces sp. RB6PN25 isolated from peat swamp forest in Thailand.</title>
        <authorList>
            <person name="Duangmal K."/>
            <person name="Klaysubun C."/>
        </authorList>
    </citation>
    <scope>NUCLEOTIDE SEQUENCE</scope>
    <source>
        <strain evidence="6">RB6PN25</strain>
    </source>
</reference>
<dbReference type="InterPro" id="IPR006127">
    <property type="entry name" value="ZnuA-like"/>
</dbReference>
<dbReference type="Gene3D" id="3.40.50.1980">
    <property type="entry name" value="Nitrogenase molybdenum iron protein domain"/>
    <property type="match status" value="2"/>
</dbReference>
<proteinExistence type="predicted"/>
<evidence type="ECO:0000256" key="5">
    <source>
        <dbReference type="SAM" id="SignalP"/>
    </source>
</evidence>
<evidence type="ECO:0000256" key="3">
    <source>
        <dbReference type="ARBA" id="ARBA00022723"/>
    </source>
</evidence>
<dbReference type="PROSITE" id="PS51257">
    <property type="entry name" value="PROKAR_LIPOPROTEIN"/>
    <property type="match status" value="1"/>
</dbReference>
<protein>
    <submittedName>
        <fullName evidence="6">Zinc ABC transporter substrate-binding protein</fullName>
    </submittedName>
</protein>
<feature type="chain" id="PRO_5046388514" evidence="5">
    <location>
        <begin position="34"/>
        <end position="320"/>
    </location>
</feature>
<dbReference type="Pfam" id="PF01297">
    <property type="entry name" value="ZnuA"/>
    <property type="match status" value="1"/>
</dbReference>
<organism evidence="6 7">
    <name type="scientific">Streptomyces humicola</name>
    <dbReference type="NCBI Taxonomy" id="2953240"/>
    <lineage>
        <taxon>Bacteria</taxon>
        <taxon>Bacillati</taxon>
        <taxon>Actinomycetota</taxon>
        <taxon>Actinomycetes</taxon>
        <taxon>Kitasatosporales</taxon>
        <taxon>Streptomycetaceae</taxon>
        <taxon>Streptomyces</taxon>
    </lineage>
</organism>
<gene>
    <name evidence="6" type="ORF">NGB36_01275</name>
</gene>
<keyword evidence="2" id="KW-0813">Transport</keyword>
<dbReference type="PANTHER" id="PTHR42953">
    <property type="entry name" value="HIGH-AFFINITY ZINC UPTAKE SYSTEM PROTEIN ZNUA-RELATED"/>
    <property type="match status" value="1"/>
</dbReference>
<evidence type="ECO:0000256" key="2">
    <source>
        <dbReference type="ARBA" id="ARBA00022448"/>
    </source>
</evidence>
<evidence type="ECO:0000256" key="4">
    <source>
        <dbReference type="ARBA" id="ARBA00022729"/>
    </source>
</evidence>
<evidence type="ECO:0000256" key="1">
    <source>
        <dbReference type="ARBA" id="ARBA00004196"/>
    </source>
</evidence>
<dbReference type="SUPFAM" id="SSF53807">
    <property type="entry name" value="Helical backbone' metal receptor"/>
    <property type="match status" value="1"/>
</dbReference>
<evidence type="ECO:0000313" key="7">
    <source>
        <dbReference type="Proteomes" id="UP001057702"/>
    </source>
</evidence>
<keyword evidence="7" id="KW-1185">Reference proteome</keyword>
<dbReference type="RefSeq" id="WP_255918128.1">
    <property type="nucleotide sequence ID" value="NZ_JANFNG010000001.1"/>
</dbReference>
<keyword evidence="4 5" id="KW-0732">Signal</keyword>
<dbReference type="InterPro" id="IPR050492">
    <property type="entry name" value="Bact_metal-bind_prot9"/>
</dbReference>